<sequence>MFMLLSSCPTFFNARASVRQQAASHGKAISATLDRARTAEAALRRKQAHQRRLQTIHKSALASAMTPEASVCQGPFCPFVSTEQLRLQERMRRRRCFADQELIQALAALAQQHQQATPFVAPGPLPNALPPGLQPITPPPPPHTPEEALLRHHFRLLSFARHTVPAPGNFRSGVAAIDSSLPYGSGSTAQHAYPLQDYDDSRYPVSASGGGCSPPFLALPVPTSGRPELTASASVRGARSCSDDVTSPPLVVSTRSSPQPDSAPRFRHSAPPEEVTSPRTSPLPVSSSRAEVSSAPANREKKARLSFSVDAIMGIK</sequence>
<protein>
    <submittedName>
        <fullName evidence="1">Uncharacterized protein</fullName>
    </submittedName>
</protein>
<reference evidence="1" key="1">
    <citation type="submission" date="2020-05" db="EMBL/GenBank/DDBJ databases">
        <title>Large-scale comparative analyses of tick genomes elucidate their genetic diversity and vector capacities.</title>
        <authorList>
            <person name="Jia N."/>
            <person name="Wang J."/>
            <person name="Shi W."/>
            <person name="Du L."/>
            <person name="Sun Y."/>
            <person name="Zhan W."/>
            <person name="Jiang J."/>
            <person name="Wang Q."/>
            <person name="Zhang B."/>
            <person name="Ji P."/>
            <person name="Sakyi L.B."/>
            <person name="Cui X."/>
            <person name="Yuan T."/>
            <person name="Jiang B."/>
            <person name="Yang W."/>
            <person name="Lam T.T.-Y."/>
            <person name="Chang Q."/>
            <person name="Ding S."/>
            <person name="Wang X."/>
            <person name="Zhu J."/>
            <person name="Ruan X."/>
            <person name="Zhao L."/>
            <person name="Wei J."/>
            <person name="Que T."/>
            <person name="Du C."/>
            <person name="Cheng J."/>
            <person name="Dai P."/>
            <person name="Han X."/>
            <person name="Huang E."/>
            <person name="Gao Y."/>
            <person name="Liu J."/>
            <person name="Shao H."/>
            <person name="Ye R."/>
            <person name="Li L."/>
            <person name="Wei W."/>
            <person name="Wang X."/>
            <person name="Wang C."/>
            <person name="Yang T."/>
            <person name="Huo Q."/>
            <person name="Li W."/>
            <person name="Guo W."/>
            <person name="Chen H."/>
            <person name="Zhou L."/>
            <person name="Ni X."/>
            <person name="Tian J."/>
            <person name="Zhou Y."/>
            <person name="Sheng Y."/>
            <person name="Liu T."/>
            <person name="Pan Y."/>
            <person name="Xia L."/>
            <person name="Li J."/>
            <person name="Zhao F."/>
            <person name="Cao W."/>
        </authorList>
    </citation>
    <scope>NUCLEOTIDE SEQUENCE</scope>
    <source>
        <strain evidence="1">Dsil-2018</strain>
    </source>
</reference>
<accession>A0ACB8DK50</accession>
<comment type="caution">
    <text evidence="1">The sequence shown here is derived from an EMBL/GenBank/DDBJ whole genome shotgun (WGS) entry which is preliminary data.</text>
</comment>
<proteinExistence type="predicted"/>
<name>A0ACB8DK50_DERSI</name>
<keyword evidence="2" id="KW-1185">Reference proteome</keyword>
<dbReference type="Proteomes" id="UP000821865">
    <property type="component" value="Chromosome 11"/>
</dbReference>
<dbReference type="EMBL" id="CM023480">
    <property type="protein sequence ID" value="KAH7970962.1"/>
    <property type="molecule type" value="Genomic_DNA"/>
</dbReference>
<organism evidence="1 2">
    <name type="scientific">Dermacentor silvarum</name>
    <name type="common">Tick</name>
    <dbReference type="NCBI Taxonomy" id="543639"/>
    <lineage>
        <taxon>Eukaryota</taxon>
        <taxon>Metazoa</taxon>
        <taxon>Ecdysozoa</taxon>
        <taxon>Arthropoda</taxon>
        <taxon>Chelicerata</taxon>
        <taxon>Arachnida</taxon>
        <taxon>Acari</taxon>
        <taxon>Parasitiformes</taxon>
        <taxon>Ixodida</taxon>
        <taxon>Ixodoidea</taxon>
        <taxon>Ixodidae</taxon>
        <taxon>Rhipicephalinae</taxon>
        <taxon>Dermacentor</taxon>
    </lineage>
</organism>
<gene>
    <name evidence="1" type="ORF">HPB49_017240</name>
</gene>
<evidence type="ECO:0000313" key="2">
    <source>
        <dbReference type="Proteomes" id="UP000821865"/>
    </source>
</evidence>
<evidence type="ECO:0000313" key="1">
    <source>
        <dbReference type="EMBL" id="KAH7970962.1"/>
    </source>
</evidence>